<dbReference type="AlphaFoldDB" id="A0A914WKY3"/>
<feature type="transmembrane region" description="Helical" evidence="5">
    <location>
        <begin position="61"/>
        <end position="85"/>
    </location>
</feature>
<feature type="transmembrane region" description="Helical" evidence="5">
    <location>
        <begin position="245"/>
        <end position="268"/>
    </location>
</feature>
<feature type="transmembrane region" description="Helical" evidence="5">
    <location>
        <begin position="191"/>
        <end position="213"/>
    </location>
</feature>
<keyword evidence="3 5" id="KW-1133">Transmembrane helix</keyword>
<evidence type="ECO:0000256" key="2">
    <source>
        <dbReference type="ARBA" id="ARBA00022692"/>
    </source>
</evidence>
<proteinExistence type="predicted"/>
<dbReference type="Pfam" id="PF10292">
    <property type="entry name" value="7TM_GPCR_Srab"/>
    <property type="match status" value="1"/>
</dbReference>
<organism evidence="6 7">
    <name type="scientific">Plectus sambesii</name>
    <dbReference type="NCBI Taxonomy" id="2011161"/>
    <lineage>
        <taxon>Eukaryota</taxon>
        <taxon>Metazoa</taxon>
        <taxon>Ecdysozoa</taxon>
        <taxon>Nematoda</taxon>
        <taxon>Chromadorea</taxon>
        <taxon>Plectida</taxon>
        <taxon>Plectina</taxon>
        <taxon>Plectoidea</taxon>
        <taxon>Plectidae</taxon>
        <taxon>Plectus</taxon>
    </lineage>
</organism>
<evidence type="ECO:0000313" key="6">
    <source>
        <dbReference type="Proteomes" id="UP000887566"/>
    </source>
</evidence>
<dbReference type="PANTHER" id="PTHR46561">
    <property type="entry name" value="SERPENTINE RECEPTOR, CLASS AB (CLASS A-LIKE)-RELATED"/>
    <property type="match status" value="1"/>
</dbReference>
<dbReference type="Gene3D" id="1.20.1070.10">
    <property type="entry name" value="Rhodopsin 7-helix transmembrane proteins"/>
    <property type="match status" value="1"/>
</dbReference>
<evidence type="ECO:0000256" key="1">
    <source>
        <dbReference type="ARBA" id="ARBA00004141"/>
    </source>
</evidence>
<evidence type="ECO:0000256" key="3">
    <source>
        <dbReference type="ARBA" id="ARBA00022989"/>
    </source>
</evidence>
<evidence type="ECO:0000313" key="7">
    <source>
        <dbReference type="WBParaSite" id="PSAMB.scaffold4470size14489.g24404.t1"/>
    </source>
</evidence>
<feature type="transmembrane region" description="Helical" evidence="5">
    <location>
        <begin position="150"/>
        <end position="171"/>
    </location>
</feature>
<dbReference type="InterPro" id="IPR019408">
    <property type="entry name" value="7TM_GPCR_serpentine_rcpt_Srab"/>
</dbReference>
<feature type="transmembrane region" description="Helical" evidence="5">
    <location>
        <begin position="288"/>
        <end position="313"/>
    </location>
</feature>
<sequence length="366" mass="40539">MLNSTKSILCSVVGELFLNRTTMVAIYGAQAVASIPTILLALLLAAAILKTTSLHFNVRISLANLAFATGLTDCGMGIVAFYQLYGLTSFNDEDKLCDWIALSQTNCRLLRTVHNIGSLVVLTSLLFLAVERLCATVQFKTYEQHQNRSLGIGLVVLQWLIVLASQTNGVSGDARFPYCQGVISSPRMTEVFVGTCLIVQLLGLGAFVILVFINKHKMRTYHMNRALQLLSTRYQLNENVKTTKLMVPISAVNCAIFAVSLFIIIVFARDLPETTILTDASAHVMINIAPWLELLTLSMPLFTVTFCAVTVVYSPTIRVTMFRMVGLGTWAQSQHTAHVLAVENADAKNIYFRQLQQQWKRTATHK</sequence>
<dbReference type="GO" id="GO:0016020">
    <property type="term" value="C:membrane"/>
    <property type="evidence" value="ECO:0007669"/>
    <property type="project" value="UniProtKB-SubCell"/>
</dbReference>
<dbReference type="WBParaSite" id="PSAMB.scaffold4470size14489.g24404.t1">
    <property type="protein sequence ID" value="PSAMB.scaffold4470size14489.g24404.t1"/>
    <property type="gene ID" value="PSAMB.scaffold4470size14489.g24404"/>
</dbReference>
<comment type="subcellular location">
    <subcellularLocation>
        <location evidence="1">Membrane</location>
        <topology evidence="1">Multi-pass membrane protein</topology>
    </subcellularLocation>
</comment>
<dbReference type="PANTHER" id="PTHR46561:SF11">
    <property type="entry name" value="SERPENTINE RECEPTOR CLASS ALPHA_BETA-14"/>
    <property type="match status" value="1"/>
</dbReference>
<keyword evidence="6" id="KW-1185">Reference proteome</keyword>
<protein>
    <submittedName>
        <fullName evidence="7">G-protein coupled receptors family 1 profile domain-containing protein</fullName>
    </submittedName>
</protein>
<accession>A0A914WKY3</accession>
<dbReference type="SUPFAM" id="SSF81321">
    <property type="entry name" value="Family A G protein-coupled receptor-like"/>
    <property type="match status" value="1"/>
</dbReference>
<reference evidence="7" key="1">
    <citation type="submission" date="2022-11" db="UniProtKB">
        <authorList>
            <consortium name="WormBaseParasite"/>
        </authorList>
    </citation>
    <scope>IDENTIFICATION</scope>
</reference>
<dbReference type="Proteomes" id="UP000887566">
    <property type="component" value="Unplaced"/>
</dbReference>
<evidence type="ECO:0000256" key="4">
    <source>
        <dbReference type="ARBA" id="ARBA00023136"/>
    </source>
</evidence>
<keyword evidence="2 5" id="KW-0812">Transmembrane</keyword>
<name>A0A914WKY3_9BILA</name>
<feature type="transmembrane region" description="Helical" evidence="5">
    <location>
        <begin position="112"/>
        <end position="130"/>
    </location>
</feature>
<feature type="transmembrane region" description="Helical" evidence="5">
    <location>
        <begin position="24"/>
        <end position="49"/>
    </location>
</feature>
<dbReference type="InterPro" id="IPR053286">
    <property type="entry name" value="Nematode_rcpt-like_srab"/>
</dbReference>
<evidence type="ECO:0000256" key="5">
    <source>
        <dbReference type="SAM" id="Phobius"/>
    </source>
</evidence>
<keyword evidence="4 5" id="KW-0472">Membrane</keyword>